<proteinExistence type="predicted"/>
<evidence type="ECO:0000313" key="1">
    <source>
        <dbReference type="EMBL" id="KAK7399616.1"/>
    </source>
</evidence>
<accession>A0AAN9SL85</accession>
<dbReference type="Proteomes" id="UP001386955">
    <property type="component" value="Unassembled WGS sequence"/>
</dbReference>
<comment type="caution">
    <text evidence="1">The sequence shown here is derived from an EMBL/GenBank/DDBJ whole genome shotgun (WGS) entry which is preliminary data.</text>
</comment>
<keyword evidence="2" id="KW-1185">Reference proteome</keyword>
<dbReference type="AlphaFoldDB" id="A0AAN9SL85"/>
<evidence type="ECO:0000313" key="2">
    <source>
        <dbReference type="Proteomes" id="UP001386955"/>
    </source>
</evidence>
<protein>
    <submittedName>
        <fullName evidence="1">Uncharacterized protein</fullName>
    </submittedName>
</protein>
<dbReference type="EMBL" id="JAYMYS010000003">
    <property type="protein sequence ID" value="KAK7399616.1"/>
    <property type="molecule type" value="Genomic_DNA"/>
</dbReference>
<reference evidence="1 2" key="1">
    <citation type="submission" date="2024-01" db="EMBL/GenBank/DDBJ databases">
        <title>The genomes of 5 underutilized Papilionoideae crops provide insights into root nodulation and disease resistanc.</title>
        <authorList>
            <person name="Jiang F."/>
        </authorList>
    </citation>
    <scope>NUCLEOTIDE SEQUENCE [LARGE SCALE GENOMIC DNA]</scope>
    <source>
        <strain evidence="1">DUOXIRENSHENG_FW03</strain>
        <tissue evidence="1">Leaves</tissue>
    </source>
</reference>
<gene>
    <name evidence="1" type="ORF">VNO78_10801</name>
</gene>
<organism evidence="1 2">
    <name type="scientific">Psophocarpus tetragonolobus</name>
    <name type="common">Winged bean</name>
    <name type="synonym">Dolichos tetragonolobus</name>
    <dbReference type="NCBI Taxonomy" id="3891"/>
    <lineage>
        <taxon>Eukaryota</taxon>
        <taxon>Viridiplantae</taxon>
        <taxon>Streptophyta</taxon>
        <taxon>Embryophyta</taxon>
        <taxon>Tracheophyta</taxon>
        <taxon>Spermatophyta</taxon>
        <taxon>Magnoliopsida</taxon>
        <taxon>eudicotyledons</taxon>
        <taxon>Gunneridae</taxon>
        <taxon>Pentapetalae</taxon>
        <taxon>rosids</taxon>
        <taxon>fabids</taxon>
        <taxon>Fabales</taxon>
        <taxon>Fabaceae</taxon>
        <taxon>Papilionoideae</taxon>
        <taxon>50 kb inversion clade</taxon>
        <taxon>NPAAA clade</taxon>
        <taxon>indigoferoid/millettioid clade</taxon>
        <taxon>Phaseoleae</taxon>
        <taxon>Psophocarpus</taxon>
    </lineage>
</organism>
<sequence length="155" mass="17182">MDSRQIPMDCVRKETGTNSRHPPIIAQHTTNFAKPNHDSNFSKPNHDFLENVNCGINQARDLEFLGHTEICVQHLNIRVALNLEELQGTRDDASVGQQCVGGLGHLGLDWAQTIGEKEIHHEFLEWDLVSSMGWSSLGQDVVYVTAAPVLVDDAA</sequence>
<name>A0AAN9SL85_PSOTE</name>